<evidence type="ECO:0000313" key="2">
    <source>
        <dbReference type="EMBL" id="KAF7427351.1"/>
    </source>
</evidence>
<feature type="region of interest" description="Disordered" evidence="1">
    <location>
        <begin position="1"/>
        <end position="96"/>
    </location>
</feature>
<reference evidence="2" key="1">
    <citation type="journal article" date="2020" name="G3 (Bethesda)">
        <title>High-Quality Assemblies for Three Invasive Social Wasps from the &lt;i&gt;Vespula&lt;/i&gt; Genus.</title>
        <authorList>
            <person name="Harrop T.W.R."/>
            <person name="Guhlin J."/>
            <person name="McLaughlin G.M."/>
            <person name="Permina E."/>
            <person name="Stockwell P."/>
            <person name="Gilligan J."/>
            <person name="Le Lec M.F."/>
            <person name="Gruber M.A.M."/>
            <person name="Quinn O."/>
            <person name="Lovegrove M."/>
            <person name="Duncan E.J."/>
            <person name="Remnant E.J."/>
            <person name="Van Eeckhoven J."/>
            <person name="Graham B."/>
            <person name="Knapp R.A."/>
            <person name="Langford K.W."/>
            <person name="Kronenberg Z."/>
            <person name="Press M.O."/>
            <person name="Eacker S.M."/>
            <person name="Wilson-Rankin E.E."/>
            <person name="Purcell J."/>
            <person name="Lester P.J."/>
            <person name="Dearden P.K."/>
        </authorList>
    </citation>
    <scope>NUCLEOTIDE SEQUENCE</scope>
    <source>
        <strain evidence="2">Volc-1</strain>
    </source>
</reference>
<sequence>MLYQREYRHPTHPKTEISESSGAREGFSLNPHATSSRSNSSSPPPPPPPSPPPPSYPPPPTSSSSSSSTSSSPAHEYSPTTSRERQKDSTREAEPLIDLMRVIPALIAKAHRRCGAMPADERRT</sequence>
<proteinExistence type="predicted"/>
<comment type="caution">
    <text evidence="2">The sequence shown here is derived from an EMBL/GenBank/DDBJ whole genome shotgun (WGS) entry which is preliminary data.</text>
</comment>
<evidence type="ECO:0000256" key="1">
    <source>
        <dbReference type="SAM" id="MobiDB-lite"/>
    </source>
</evidence>
<dbReference type="Proteomes" id="UP000600918">
    <property type="component" value="Unassembled WGS sequence"/>
</dbReference>
<name>A0A834P473_VESPE</name>
<dbReference type="AlphaFoldDB" id="A0A834P473"/>
<keyword evidence="3" id="KW-1185">Reference proteome</keyword>
<dbReference type="EMBL" id="JACSDY010000005">
    <property type="protein sequence ID" value="KAF7427351.1"/>
    <property type="molecule type" value="Genomic_DNA"/>
</dbReference>
<feature type="compositionally biased region" description="Low complexity" evidence="1">
    <location>
        <begin position="62"/>
        <end position="73"/>
    </location>
</feature>
<evidence type="ECO:0000313" key="3">
    <source>
        <dbReference type="Proteomes" id="UP000600918"/>
    </source>
</evidence>
<feature type="compositionally biased region" description="Basic and acidic residues" evidence="1">
    <location>
        <begin position="82"/>
        <end position="94"/>
    </location>
</feature>
<feature type="compositionally biased region" description="Basic and acidic residues" evidence="1">
    <location>
        <begin position="1"/>
        <end position="17"/>
    </location>
</feature>
<gene>
    <name evidence="2" type="ORF">H0235_007045</name>
</gene>
<accession>A0A834P473</accession>
<protein>
    <submittedName>
        <fullName evidence="2">Uncharacterized protein</fullName>
    </submittedName>
</protein>
<organism evidence="2 3">
    <name type="scientific">Vespula pensylvanica</name>
    <name type="common">Western yellow jacket</name>
    <name type="synonym">Wasp</name>
    <dbReference type="NCBI Taxonomy" id="30213"/>
    <lineage>
        <taxon>Eukaryota</taxon>
        <taxon>Metazoa</taxon>
        <taxon>Ecdysozoa</taxon>
        <taxon>Arthropoda</taxon>
        <taxon>Hexapoda</taxon>
        <taxon>Insecta</taxon>
        <taxon>Pterygota</taxon>
        <taxon>Neoptera</taxon>
        <taxon>Endopterygota</taxon>
        <taxon>Hymenoptera</taxon>
        <taxon>Apocrita</taxon>
        <taxon>Aculeata</taxon>
        <taxon>Vespoidea</taxon>
        <taxon>Vespidae</taxon>
        <taxon>Vespinae</taxon>
        <taxon>Vespula</taxon>
    </lineage>
</organism>
<feature type="compositionally biased region" description="Pro residues" evidence="1">
    <location>
        <begin position="42"/>
        <end position="61"/>
    </location>
</feature>